<dbReference type="InterPro" id="IPR036640">
    <property type="entry name" value="ABC1_TM_sf"/>
</dbReference>
<evidence type="ECO:0000256" key="1">
    <source>
        <dbReference type="ARBA" id="ARBA00022448"/>
    </source>
</evidence>
<name>E9EIH1_METAQ</name>
<feature type="transmembrane region" description="Helical" evidence="7">
    <location>
        <begin position="35"/>
        <end position="55"/>
    </location>
</feature>
<dbReference type="SUPFAM" id="SSF90123">
    <property type="entry name" value="ABC transporter transmembrane region"/>
    <property type="match status" value="1"/>
</dbReference>
<dbReference type="eggNOG" id="KOG0054">
    <property type="taxonomic scope" value="Eukaryota"/>
</dbReference>
<dbReference type="HOGENOM" id="CLU_1993136_0_0_1"/>
<keyword evidence="10" id="KW-1185">Reference proteome</keyword>
<dbReference type="InParanoid" id="E9EIH1"/>
<evidence type="ECO:0000256" key="4">
    <source>
        <dbReference type="ARBA" id="ARBA00022840"/>
    </source>
</evidence>
<keyword evidence="2 7" id="KW-0812">Transmembrane</keyword>
<evidence type="ECO:0000256" key="6">
    <source>
        <dbReference type="ARBA" id="ARBA00023136"/>
    </source>
</evidence>
<dbReference type="PROSITE" id="PS50929">
    <property type="entry name" value="ABC_TM1F"/>
    <property type="match status" value="1"/>
</dbReference>
<proteinExistence type="predicted"/>
<dbReference type="Proteomes" id="UP000002499">
    <property type="component" value="Unassembled WGS sequence"/>
</dbReference>
<keyword evidence="4 9" id="KW-0067">ATP-binding</keyword>
<gene>
    <name evidence="9" type="ORF">MAC_09669</name>
</gene>
<dbReference type="InterPro" id="IPR011527">
    <property type="entry name" value="ABC1_TM_dom"/>
</dbReference>
<dbReference type="AlphaFoldDB" id="E9EIH1"/>
<sequence>MDLIDMSLPTHAIQFTTGTASCIVQLVVICIVGKYFAAALLLLAGSLFIVPKFYLRTSRQVRLIDIEAKAPIYKLFIETKQGVSTIRAFGWTSAFHRKLSDALNQSQRPFYMLFCIQQWLAFNNT</sequence>
<dbReference type="GO" id="GO:0016020">
    <property type="term" value="C:membrane"/>
    <property type="evidence" value="ECO:0007669"/>
    <property type="project" value="InterPro"/>
</dbReference>
<dbReference type="InterPro" id="IPR050173">
    <property type="entry name" value="ABC_transporter_C-like"/>
</dbReference>
<dbReference type="Gene3D" id="1.20.1560.10">
    <property type="entry name" value="ABC transporter type 1, transmembrane domain"/>
    <property type="match status" value="1"/>
</dbReference>
<organism evidence="10">
    <name type="scientific">Metarhizium acridum (strain CQMa 102)</name>
    <dbReference type="NCBI Taxonomy" id="655827"/>
    <lineage>
        <taxon>Eukaryota</taxon>
        <taxon>Fungi</taxon>
        <taxon>Dikarya</taxon>
        <taxon>Ascomycota</taxon>
        <taxon>Pezizomycotina</taxon>
        <taxon>Sordariomycetes</taxon>
        <taxon>Hypocreomycetidae</taxon>
        <taxon>Hypocreales</taxon>
        <taxon>Clavicipitaceae</taxon>
        <taxon>Metarhizium</taxon>
    </lineage>
</organism>
<keyword evidence="6 7" id="KW-0472">Membrane</keyword>
<keyword evidence="5 7" id="KW-1133">Transmembrane helix</keyword>
<keyword evidence="1" id="KW-0813">Transport</keyword>
<dbReference type="EMBL" id="GL698640">
    <property type="protein sequence ID" value="EFY84285.1"/>
    <property type="molecule type" value="Genomic_DNA"/>
</dbReference>
<evidence type="ECO:0000259" key="8">
    <source>
        <dbReference type="PROSITE" id="PS50929"/>
    </source>
</evidence>
<keyword evidence="3" id="KW-0547">Nucleotide-binding</keyword>
<dbReference type="GO" id="GO:0005524">
    <property type="term" value="F:ATP binding"/>
    <property type="evidence" value="ECO:0007669"/>
    <property type="project" value="UniProtKB-KW"/>
</dbReference>
<dbReference type="Pfam" id="PF00664">
    <property type="entry name" value="ABC_membrane"/>
    <property type="match status" value="1"/>
</dbReference>
<evidence type="ECO:0000256" key="7">
    <source>
        <dbReference type="SAM" id="Phobius"/>
    </source>
</evidence>
<dbReference type="PANTHER" id="PTHR24223:SF404">
    <property type="entry name" value="ABC MULTIDRUG TRANSPORTER (EUROFUNG)-RELATED"/>
    <property type="match status" value="1"/>
</dbReference>
<accession>E9EIH1</accession>
<dbReference type="OrthoDB" id="6500128at2759"/>
<dbReference type="PANTHER" id="PTHR24223">
    <property type="entry name" value="ATP-BINDING CASSETTE SUB-FAMILY C"/>
    <property type="match status" value="1"/>
</dbReference>
<evidence type="ECO:0000256" key="2">
    <source>
        <dbReference type="ARBA" id="ARBA00022692"/>
    </source>
</evidence>
<evidence type="ECO:0000313" key="9">
    <source>
        <dbReference type="EMBL" id="EFY84285.1"/>
    </source>
</evidence>
<dbReference type="GO" id="GO:0140359">
    <property type="term" value="F:ABC-type transporter activity"/>
    <property type="evidence" value="ECO:0007669"/>
    <property type="project" value="InterPro"/>
</dbReference>
<feature type="domain" description="ABC transmembrane type-1" evidence="8">
    <location>
        <begin position="1"/>
        <end position="125"/>
    </location>
</feature>
<reference evidence="9 10" key="1">
    <citation type="journal article" date="2011" name="PLoS Genet.">
        <title>Genome sequencing and comparative transcriptomics of the model entomopathogenic fungi Metarhizium anisopliae and M. acridum.</title>
        <authorList>
            <person name="Gao Q."/>
            <person name="Jin K."/>
            <person name="Ying S.H."/>
            <person name="Zhang Y."/>
            <person name="Xiao G."/>
            <person name="Shang Y."/>
            <person name="Duan Z."/>
            <person name="Hu X."/>
            <person name="Xie X.Q."/>
            <person name="Zhou G."/>
            <person name="Peng G."/>
            <person name="Luo Z."/>
            <person name="Huang W."/>
            <person name="Wang B."/>
            <person name="Fang W."/>
            <person name="Wang S."/>
            <person name="Zhong Y."/>
            <person name="Ma L.J."/>
            <person name="St Leger R.J."/>
            <person name="Zhao G.P."/>
            <person name="Pei Y."/>
            <person name="Feng M.G."/>
            <person name="Xia Y."/>
            <person name="Wang C."/>
        </authorList>
    </citation>
    <scope>NUCLEOTIDE SEQUENCE [LARGE SCALE GENOMIC DNA]</scope>
    <source>
        <strain evidence="9 10">CQMa 102</strain>
    </source>
</reference>
<dbReference type="OMA" id="PTHAIQF"/>
<protein>
    <submittedName>
        <fullName evidence="9">ATP-binding cassette protein C11, putative</fullName>
    </submittedName>
</protein>
<evidence type="ECO:0000256" key="5">
    <source>
        <dbReference type="ARBA" id="ARBA00022989"/>
    </source>
</evidence>
<evidence type="ECO:0000256" key="3">
    <source>
        <dbReference type="ARBA" id="ARBA00022741"/>
    </source>
</evidence>
<evidence type="ECO:0000313" key="10">
    <source>
        <dbReference type="Proteomes" id="UP000002499"/>
    </source>
</evidence>